<keyword evidence="8" id="KW-0143">Chaperone</keyword>
<evidence type="ECO:0000256" key="6">
    <source>
        <dbReference type="ARBA" id="ARBA00022989"/>
    </source>
</evidence>
<comment type="caution">
    <text evidence="16">The sequence shown here is derived from an EMBL/GenBank/DDBJ whole genome shotgun (WGS) entry which is preliminary data.</text>
</comment>
<keyword evidence="17" id="KW-1185">Reference proteome</keyword>
<organism evidence="16 17">
    <name type="scientific">Sphingomonas colocasiae</name>
    <dbReference type="NCBI Taxonomy" id="1848973"/>
    <lineage>
        <taxon>Bacteria</taxon>
        <taxon>Pseudomonadati</taxon>
        <taxon>Pseudomonadota</taxon>
        <taxon>Alphaproteobacteria</taxon>
        <taxon>Sphingomonadales</taxon>
        <taxon>Sphingomonadaceae</taxon>
        <taxon>Sphingomonas</taxon>
    </lineage>
</organism>
<keyword evidence="5" id="KW-0812">Transmembrane</keyword>
<sequence>MITFLRSIFNSKLGLAISFIFIALVGIAFAAGDITGSSSFGGGGGLTGGGSTVAKAGGQDIDSVELQQRVDNTISIERRQQPGLDMATFLTGGGFEATLEEMINTAALKAFGKDQGIEVSKRLVDGQIASIPAFFGPTGQFDENVYRQALADRRVNSNQFREDVGNELLARQLLTPAMSGSRLPLVMARPYAEILLESRTGLVGLIPSSAIPTGTPPTDQELATYYKRNVARYTVPERRVIRYAPFGASTLGAKAEPTEAEVSAYYSKNAARYAASETRDLTQVIVQDQKAAQAFEAKVKAGTSFADAAKQARLEPVSLKAQTRAAFGGLSSNTAATAAFALAQNGVSAPQRSGLGWHIVRVDAITSIPAKPLAAVRGEILEALKTEKLTAALADLVAKVQEQVDGGATFDEVVKANGLNPVTTPAITSTGADPENPALQPDPRFARFLAPMFEAQTDDDPGIEQIVPDREFALAKLERIIAAAPRPLAQIKTQVTADFERDRAARQARTIADAVIAKVGKGVAFAQALREAGIALPAAQPVGGRYQDLVQGQRVPPPLALMFSMKEKTAKRLEAPANQGWFVVWLDKITPGDIRTAPNLVAQVQAESSREIGGEYAMQFVNAIKAEVGVKRYPEAEAKLKRQLSGAASQ</sequence>
<keyword evidence="14" id="KW-0413">Isomerase</keyword>
<comment type="similarity">
    <text evidence="11">Belongs to the PpiD chaperone family.</text>
</comment>
<evidence type="ECO:0000256" key="7">
    <source>
        <dbReference type="ARBA" id="ARBA00023136"/>
    </source>
</evidence>
<dbReference type="SUPFAM" id="SSF54534">
    <property type="entry name" value="FKBP-like"/>
    <property type="match status" value="1"/>
</dbReference>
<dbReference type="InterPro" id="IPR000297">
    <property type="entry name" value="PPIase_PpiC"/>
</dbReference>
<dbReference type="Gene3D" id="3.10.50.40">
    <property type="match status" value="1"/>
</dbReference>
<keyword evidence="7" id="KW-0472">Membrane</keyword>
<dbReference type="InterPro" id="IPR027304">
    <property type="entry name" value="Trigger_fact/SurA_dom_sf"/>
</dbReference>
<evidence type="ECO:0000256" key="5">
    <source>
        <dbReference type="ARBA" id="ARBA00022692"/>
    </source>
</evidence>
<dbReference type="EMBL" id="JAINVV010000004">
    <property type="protein sequence ID" value="MBY8822993.1"/>
    <property type="molecule type" value="Genomic_DNA"/>
</dbReference>
<proteinExistence type="inferred from homology"/>
<dbReference type="Pfam" id="PF13145">
    <property type="entry name" value="Rotamase_2"/>
    <property type="match status" value="1"/>
</dbReference>
<evidence type="ECO:0000256" key="1">
    <source>
        <dbReference type="ARBA" id="ARBA00004382"/>
    </source>
</evidence>
<dbReference type="Proteomes" id="UP000706039">
    <property type="component" value="Unassembled WGS sequence"/>
</dbReference>
<evidence type="ECO:0000256" key="12">
    <source>
        <dbReference type="ARBA" id="ARBA00040743"/>
    </source>
</evidence>
<dbReference type="InterPro" id="IPR052029">
    <property type="entry name" value="PpiD_chaperone"/>
</dbReference>
<feature type="domain" description="PpiC" evidence="15">
    <location>
        <begin position="276"/>
        <end position="364"/>
    </location>
</feature>
<dbReference type="SUPFAM" id="SSF109998">
    <property type="entry name" value="Triger factor/SurA peptide-binding domain-like"/>
    <property type="match status" value="1"/>
</dbReference>
<keyword evidence="14" id="KW-0697">Rotamase</keyword>
<evidence type="ECO:0000313" key="16">
    <source>
        <dbReference type="EMBL" id="MBY8822993.1"/>
    </source>
</evidence>
<evidence type="ECO:0000256" key="14">
    <source>
        <dbReference type="PROSITE-ProRule" id="PRU00278"/>
    </source>
</evidence>
<name>A0ABS7PP30_9SPHN</name>
<comment type="subcellular location">
    <subcellularLocation>
        <location evidence="1">Cell inner membrane</location>
        <topology evidence="1">Single-pass type II membrane protein</topology>
        <orientation evidence="1">Periplasmic side</orientation>
    </subcellularLocation>
</comment>
<dbReference type="Gene3D" id="1.10.4030.10">
    <property type="entry name" value="Porin chaperone SurA, peptide-binding domain"/>
    <property type="match status" value="1"/>
</dbReference>
<evidence type="ECO:0000256" key="8">
    <source>
        <dbReference type="ARBA" id="ARBA00023186"/>
    </source>
</evidence>
<evidence type="ECO:0000256" key="13">
    <source>
        <dbReference type="ARBA" id="ARBA00042775"/>
    </source>
</evidence>
<protein>
    <recommendedName>
        <fullName evidence="2">Parvulin-like PPIase</fullName>
    </recommendedName>
    <alternativeName>
        <fullName evidence="9">Peptidyl-prolyl cis-trans isomerase plp</fullName>
    </alternativeName>
    <alternativeName>
        <fullName evidence="12">Periplasmic chaperone PpiD</fullName>
    </alternativeName>
    <alternativeName>
        <fullName evidence="13">Periplasmic folding chaperone</fullName>
    </alternativeName>
    <alternativeName>
        <fullName evidence="10">Rotamase plp</fullName>
    </alternativeName>
</protein>
<evidence type="ECO:0000256" key="3">
    <source>
        <dbReference type="ARBA" id="ARBA00022475"/>
    </source>
</evidence>
<keyword evidence="6" id="KW-1133">Transmembrane helix</keyword>
<dbReference type="RefSeq" id="WP_222990030.1">
    <property type="nucleotide sequence ID" value="NZ_JAINVV010000004.1"/>
</dbReference>
<reference evidence="16 17" key="1">
    <citation type="submission" date="2021-08" db="EMBL/GenBank/DDBJ databases">
        <authorList>
            <person name="Tuo L."/>
        </authorList>
    </citation>
    <scope>NUCLEOTIDE SEQUENCE [LARGE SCALE GENOMIC DNA]</scope>
    <source>
        <strain evidence="16 17">JCM 31229</strain>
    </source>
</reference>
<evidence type="ECO:0000313" key="17">
    <source>
        <dbReference type="Proteomes" id="UP000706039"/>
    </source>
</evidence>
<evidence type="ECO:0000256" key="9">
    <source>
        <dbReference type="ARBA" id="ARBA00030642"/>
    </source>
</evidence>
<accession>A0ABS7PP30</accession>
<evidence type="ECO:0000259" key="15">
    <source>
        <dbReference type="PROSITE" id="PS50198"/>
    </source>
</evidence>
<dbReference type="PANTHER" id="PTHR47529:SF1">
    <property type="entry name" value="PERIPLASMIC CHAPERONE PPID"/>
    <property type="match status" value="1"/>
</dbReference>
<dbReference type="InterPro" id="IPR046357">
    <property type="entry name" value="PPIase_dom_sf"/>
</dbReference>
<evidence type="ECO:0000256" key="4">
    <source>
        <dbReference type="ARBA" id="ARBA00022519"/>
    </source>
</evidence>
<keyword evidence="3" id="KW-1003">Cell membrane</keyword>
<gene>
    <name evidence="16" type="ORF">K7G82_11855</name>
</gene>
<evidence type="ECO:0000256" key="2">
    <source>
        <dbReference type="ARBA" id="ARBA00018370"/>
    </source>
</evidence>
<dbReference type="Pfam" id="PF13624">
    <property type="entry name" value="SurA_N_3"/>
    <property type="match status" value="1"/>
</dbReference>
<evidence type="ECO:0000256" key="10">
    <source>
        <dbReference type="ARBA" id="ARBA00031484"/>
    </source>
</evidence>
<evidence type="ECO:0000256" key="11">
    <source>
        <dbReference type="ARBA" id="ARBA00038408"/>
    </source>
</evidence>
<keyword evidence="4" id="KW-0997">Cell inner membrane</keyword>
<dbReference type="PROSITE" id="PS50198">
    <property type="entry name" value="PPIC_PPIASE_2"/>
    <property type="match status" value="1"/>
</dbReference>
<dbReference type="PANTHER" id="PTHR47529">
    <property type="entry name" value="PEPTIDYL-PROLYL CIS-TRANS ISOMERASE D"/>
    <property type="match status" value="1"/>
</dbReference>